<dbReference type="InterPro" id="IPR029787">
    <property type="entry name" value="Nucleotide_cyclase"/>
</dbReference>
<keyword evidence="2" id="KW-0614">Plasmid</keyword>
<feature type="domain" description="GGDEF" evidence="1">
    <location>
        <begin position="149"/>
        <end position="276"/>
    </location>
</feature>
<dbReference type="PANTHER" id="PTHR45138:SF9">
    <property type="entry name" value="DIGUANYLATE CYCLASE DGCM-RELATED"/>
    <property type="match status" value="1"/>
</dbReference>
<dbReference type="Gene3D" id="3.30.70.270">
    <property type="match status" value="1"/>
</dbReference>
<keyword evidence="2" id="KW-0548">Nucleotidyltransferase</keyword>
<dbReference type="FunFam" id="3.30.70.270:FF:000001">
    <property type="entry name" value="Diguanylate cyclase domain protein"/>
    <property type="match status" value="1"/>
</dbReference>
<evidence type="ECO:0000313" key="2">
    <source>
        <dbReference type="EMBL" id="AHM58274.1"/>
    </source>
</evidence>
<dbReference type="SUPFAM" id="SSF55785">
    <property type="entry name" value="PYP-like sensor domain (PAS domain)"/>
    <property type="match status" value="1"/>
</dbReference>
<dbReference type="InterPro" id="IPR043128">
    <property type="entry name" value="Rev_trsase/Diguanyl_cyclase"/>
</dbReference>
<protein>
    <submittedName>
        <fullName evidence="2">Diguanylate cyclase YdaM</fullName>
        <ecNumber evidence="2">2.7.7.65</ecNumber>
    </submittedName>
</protein>
<proteinExistence type="predicted"/>
<name>W8T9D3_PEPAC</name>
<dbReference type="PANTHER" id="PTHR45138">
    <property type="entry name" value="REGULATORY COMPONENTS OF SENSORY TRANSDUCTION SYSTEM"/>
    <property type="match status" value="1"/>
</dbReference>
<dbReference type="Pfam" id="PF00990">
    <property type="entry name" value="GGDEF"/>
    <property type="match status" value="1"/>
</dbReference>
<evidence type="ECO:0000313" key="3">
    <source>
        <dbReference type="Proteomes" id="UP000019591"/>
    </source>
</evidence>
<dbReference type="InterPro" id="IPR050469">
    <property type="entry name" value="Diguanylate_Cyclase"/>
</dbReference>
<sequence length="276" mass="31709">MFKNIFHSHSSIMFLMDIDSKTIVDANKTALEFYGYPLVGMNISDISTLERGEIERNFEYIKLNGSMRYDEGHKIFSSDIREMNVNMSITSLGEKRYAFAILNDVTEEKHAKNMLERLSVTDALTGIYNRLHFNRELEKEIALFKQHSAEFSMIMFDIDHFKRVNDTYGHDVGDLVLKEVVRVVKEQVRATDVFARWGGEEFIIMAKNTPLRNAKRLAERIRSAIEKNDFEKVGHITCSFGISVLTPEDSESSVAKRADEALYEAKQSGRNCVKVK</sequence>
<gene>
    <name evidence="2" type="primary">ydaM2</name>
    <name evidence="2" type="ORF">EAL2_808p07710</name>
</gene>
<dbReference type="EC" id="2.7.7.65" evidence="2"/>
<reference evidence="2 3" key="1">
    <citation type="journal article" date="2014" name="Genome Announc.">
        <title>Complete Genome Sequence of Amino Acid-Utilizing Eubacterium acidaminophilum al-2 (DSM 3953).</title>
        <authorList>
            <person name="Poehlein A."/>
            <person name="Andreesen J.R."/>
            <person name="Daniel R."/>
        </authorList>
    </citation>
    <scope>NUCLEOTIDE SEQUENCE [LARGE SCALE GENOMIC DNA]</scope>
    <source>
        <strain evidence="2 3">DSM 3953</strain>
        <plasmid evidence="3">Plasmid EAL2_808p</plasmid>
    </source>
</reference>
<dbReference type="CDD" id="cd01949">
    <property type="entry name" value="GGDEF"/>
    <property type="match status" value="1"/>
</dbReference>
<dbReference type="EMBL" id="CP007453">
    <property type="protein sequence ID" value="AHM58274.1"/>
    <property type="molecule type" value="Genomic_DNA"/>
</dbReference>
<dbReference type="AlphaFoldDB" id="W8T9D3"/>
<dbReference type="SMART" id="SM00267">
    <property type="entry name" value="GGDEF"/>
    <property type="match status" value="1"/>
</dbReference>
<keyword evidence="3" id="KW-1185">Reference proteome</keyword>
<dbReference type="GO" id="GO:0052621">
    <property type="term" value="F:diguanylate cyclase activity"/>
    <property type="evidence" value="ECO:0007669"/>
    <property type="project" value="UniProtKB-EC"/>
</dbReference>
<organism evidence="2 3">
    <name type="scientific">Peptoclostridium acidaminophilum DSM 3953</name>
    <dbReference type="NCBI Taxonomy" id="1286171"/>
    <lineage>
        <taxon>Bacteria</taxon>
        <taxon>Bacillati</taxon>
        <taxon>Bacillota</taxon>
        <taxon>Clostridia</taxon>
        <taxon>Peptostreptococcales</taxon>
        <taxon>Peptoclostridiaceae</taxon>
        <taxon>Peptoclostridium</taxon>
    </lineage>
</organism>
<dbReference type="SUPFAM" id="SSF55073">
    <property type="entry name" value="Nucleotide cyclase"/>
    <property type="match status" value="1"/>
</dbReference>
<dbReference type="NCBIfam" id="TIGR00254">
    <property type="entry name" value="GGDEF"/>
    <property type="match status" value="1"/>
</dbReference>
<keyword evidence="2" id="KW-0808">Transferase</keyword>
<dbReference type="Proteomes" id="UP000019591">
    <property type="component" value="Plasmid EAL2_808p"/>
</dbReference>
<geneLocation type="plasmid" evidence="2 3">
    <name>EAL2_808p</name>
</geneLocation>
<evidence type="ECO:0000259" key="1">
    <source>
        <dbReference type="PROSITE" id="PS50887"/>
    </source>
</evidence>
<dbReference type="KEGG" id="eac:EAL2_808p07710"/>
<dbReference type="Gene3D" id="3.30.450.20">
    <property type="entry name" value="PAS domain"/>
    <property type="match status" value="1"/>
</dbReference>
<dbReference type="NCBIfam" id="TIGR00229">
    <property type="entry name" value="sensory_box"/>
    <property type="match status" value="1"/>
</dbReference>
<dbReference type="eggNOG" id="COG3706">
    <property type="taxonomic scope" value="Bacteria"/>
</dbReference>
<dbReference type="InterPro" id="IPR000014">
    <property type="entry name" value="PAS"/>
</dbReference>
<dbReference type="RefSeq" id="WP_025437104.1">
    <property type="nucleotide sequence ID" value="NZ_CP007453.1"/>
</dbReference>
<dbReference type="InterPro" id="IPR035965">
    <property type="entry name" value="PAS-like_dom_sf"/>
</dbReference>
<dbReference type="OrthoDB" id="9805474at2"/>
<dbReference type="Pfam" id="PF13188">
    <property type="entry name" value="PAS_8"/>
    <property type="match status" value="1"/>
</dbReference>
<dbReference type="InterPro" id="IPR000160">
    <property type="entry name" value="GGDEF_dom"/>
</dbReference>
<dbReference type="PROSITE" id="PS50887">
    <property type="entry name" value="GGDEF"/>
    <property type="match status" value="1"/>
</dbReference>
<dbReference type="HOGENOM" id="CLU_000445_11_4_9"/>
<dbReference type="PATRIC" id="fig|1286171.3.peg.2959"/>
<accession>W8T9D3</accession>